<proteinExistence type="predicted"/>
<dbReference type="GeneID" id="30963915"/>
<dbReference type="Pfam" id="PF14622">
    <property type="entry name" value="Ribonucleas_3_3"/>
    <property type="match status" value="1"/>
</dbReference>
<organism evidence="2 3">
    <name type="scientific">Ascoidea rubescens DSM 1968</name>
    <dbReference type="NCBI Taxonomy" id="1344418"/>
    <lineage>
        <taxon>Eukaryota</taxon>
        <taxon>Fungi</taxon>
        <taxon>Dikarya</taxon>
        <taxon>Ascomycota</taxon>
        <taxon>Saccharomycotina</taxon>
        <taxon>Saccharomycetes</taxon>
        <taxon>Ascoideaceae</taxon>
        <taxon>Ascoidea</taxon>
    </lineage>
</organism>
<accession>A0A1D2VNJ6</accession>
<dbReference type="FunCoup" id="A0A1D2VNJ6">
    <property type="interactions" value="170"/>
</dbReference>
<dbReference type="InterPro" id="IPR036389">
    <property type="entry name" value="RNase_III_sf"/>
</dbReference>
<dbReference type="InterPro" id="IPR000999">
    <property type="entry name" value="RNase_III_dom"/>
</dbReference>
<protein>
    <recommendedName>
        <fullName evidence="1">RNase III domain-containing protein</fullName>
    </recommendedName>
</protein>
<dbReference type="GO" id="GO:0003735">
    <property type="term" value="F:structural constituent of ribosome"/>
    <property type="evidence" value="ECO:0007669"/>
    <property type="project" value="InterPro"/>
</dbReference>
<dbReference type="Gene3D" id="1.10.1520.10">
    <property type="entry name" value="Ribonuclease III domain"/>
    <property type="match status" value="1"/>
</dbReference>
<dbReference type="InterPro" id="IPR040030">
    <property type="entry name" value="Ribosomal_mL57"/>
</dbReference>
<dbReference type="AlphaFoldDB" id="A0A1D2VNJ6"/>
<evidence type="ECO:0000313" key="2">
    <source>
        <dbReference type="EMBL" id="ODV63147.1"/>
    </source>
</evidence>
<dbReference type="GO" id="GO:0005762">
    <property type="term" value="C:mitochondrial large ribosomal subunit"/>
    <property type="evidence" value="ECO:0007669"/>
    <property type="project" value="InterPro"/>
</dbReference>
<keyword evidence="3" id="KW-1185">Reference proteome</keyword>
<sequence>MYCIKALASPSYFLWRSTFARNIVLHSGKRQPGALRDPNDYLISPSGIKYSPIKEVSKVPEASEASESHEYSGSPEEIQESLKPIKSYFHSIDPDLIDKNQISDKLLLQILTHKSFSHGHFPYSEKLSVIGFKFLKKTYFINTIHQSLQKPIDQEYFTNSKFKSFHNYKNYNFLINEFNFADLFRKDKINFLSVSNLAKISRSKQFSKILFWKPTSKRAINKDNDTIYAEVLKALIGALLLSKGAVYTQYFIEKNLINPLGKKN</sequence>
<dbReference type="EMBL" id="KV454476">
    <property type="protein sequence ID" value="ODV63147.1"/>
    <property type="molecule type" value="Genomic_DNA"/>
</dbReference>
<gene>
    <name evidence="2" type="ORF">ASCRUDRAFT_31525</name>
</gene>
<dbReference type="PROSITE" id="PS50142">
    <property type="entry name" value="RNASE_3_2"/>
    <property type="match status" value="1"/>
</dbReference>
<reference evidence="3" key="1">
    <citation type="submission" date="2016-05" db="EMBL/GenBank/DDBJ databases">
        <title>Comparative genomics of biotechnologically important yeasts.</title>
        <authorList>
            <consortium name="DOE Joint Genome Institute"/>
            <person name="Riley R."/>
            <person name="Haridas S."/>
            <person name="Wolfe K.H."/>
            <person name="Lopes M.R."/>
            <person name="Hittinger C.T."/>
            <person name="Goker M."/>
            <person name="Salamov A."/>
            <person name="Wisecaver J."/>
            <person name="Long T.M."/>
            <person name="Aerts A.L."/>
            <person name="Barry K."/>
            <person name="Choi C."/>
            <person name="Clum A."/>
            <person name="Coughlan A.Y."/>
            <person name="Deshpande S."/>
            <person name="Douglass A.P."/>
            <person name="Hanson S.J."/>
            <person name="Klenk H.-P."/>
            <person name="Labutti K."/>
            <person name="Lapidus A."/>
            <person name="Lindquist E."/>
            <person name="Lipzen A."/>
            <person name="Meier-Kolthoff J.P."/>
            <person name="Ohm R.A."/>
            <person name="Otillar R.P."/>
            <person name="Pangilinan J."/>
            <person name="Peng Y."/>
            <person name="Rokas A."/>
            <person name="Rosa C.A."/>
            <person name="Scheuner C."/>
            <person name="Sibirny A.A."/>
            <person name="Slot J.C."/>
            <person name="Stielow J.B."/>
            <person name="Sun H."/>
            <person name="Kurtzman C.P."/>
            <person name="Blackwell M."/>
            <person name="Grigoriev I.V."/>
            <person name="Jeffries T.W."/>
        </authorList>
    </citation>
    <scope>NUCLEOTIDE SEQUENCE [LARGE SCALE GENOMIC DNA]</scope>
    <source>
        <strain evidence="3">DSM 1968</strain>
    </source>
</reference>
<dbReference type="RefSeq" id="XP_020049454.1">
    <property type="nucleotide sequence ID" value="XM_020190279.1"/>
</dbReference>
<evidence type="ECO:0000259" key="1">
    <source>
        <dbReference type="PROSITE" id="PS50142"/>
    </source>
</evidence>
<dbReference type="STRING" id="1344418.A0A1D2VNJ6"/>
<dbReference type="InParanoid" id="A0A1D2VNJ6"/>
<dbReference type="GO" id="GO:0006396">
    <property type="term" value="P:RNA processing"/>
    <property type="evidence" value="ECO:0007669"/>
    <property type="project" value="InterPro"/>
</dbReference>
<dbReference type="OrthoDB" id="2281895at2759"/>
<evidence type="ECO:0000313" key="3">
    <source>
        <dbReference type="Proteomes" id="UP000095038"/>
    </source>
</evidence>
<dbReference type="PANTHER" id="PTHR28160:SF1">
    <property type="entry name" value="LARGE RIBOSOMAL SUBUNIT PROTEIN ML57"/>
    <property type="match status" value="1"/>
</dbReference>
<feature type="domain" description="RNase III" evidence="1">
    <location>
        <begin position="188"/>
        <end position="244"/>
    </location>
</feature>
<dbReference type="Proteomes" id="UP000095038">
    <property type="component" value="Unassembled WGS sequence"/>
</dbReference>
<dbReference type="GO" id="GO:0004525">
    <property type="term" value="F:ribonuclease III activity"/>
    <property type="evidence" value="ECO:0007669"/>
    <property type="project" value="InterPro"/>
</dbReference>
<dbReference type="SUPFAM" id="SSF69065">
    <property type="entry name" value="RNase III domain-like"/>
    <property type="match status" value="1"/>
</dbReference>
<dbReference type="GO" id="GO:0032543">
    <property type="term" value="P:mitochondrial translation"/>
    <property type="evidence" value="ECO:0007669"/>
    <property type="project" value="InterPro"/>
</dbReference>
<name>A0A1D2VNJ6_9ASCO</name>
<dbReference type="PANTHER" id="PTHR28160">
    <property type="entry name" value="54S RIBOSOMAL PROTEIN L15, MITOCHONDRIAL"/>
    <property type="match status" value="1"/>
</dbReference>